<name>A0A915I4Y8_ROMCU</name>
<dbReference type="WBParaSite" id="nRc.2.0.1.t08821-RA">
    <property type="protein sequence ID" value="nRc.2.0.1.t08821-RA"/>
    <property type="gene ID" value="nRc.2.0.1.g08821"/>
</dbReference>
<dbReference type="AlphaFoldDB" id="A0A915I4Y8"/>
<evidence type="ECO:0000313" key="1">
    <source>
        <dbReference type="Proteomes" id="UP000887565"/>
    </source>
</evidence>
<proteinExistence type="predicted"/>
<dbReference type="Proteomes" id="UP000887565">
    <property type="component" value="Unplaced"/>
</dbReference>
<keyword evidence="1" id="KW-1185">Reference proteome</keyword>
<evidence type="ECO:0000313" key="2">
    <source>
        <dbReference type="WBParaSite" id="nRc.2.0.1.t08821-RA"/>
    </source>
</evidence>
<accession>A0A915I4Y8</accession>
<organism evidence="1 2">
    <name type="scientific">Romanomermis culicivorax</name>
    <name type="common">Nematode worm</name>
    <dbReference type="NCBI Taxonomy" id="13658"/>
    <lineage>
        <taxon>Eukaryota</taxon>
        <taxon>Metazoa</taxon>
        <taxon>Ecdysozoa</taxon>
        <taxon>Nematoda</taxon>
        <taxon>Enoplea</taxon>
        <taxon>Dorylaimia</taxon>
        <taxon>Mermithida</taxon>
        <taxon>Mermithoidea</taxon>
        <taxon>Mermithidae</taxon>
        <taxon>Romanomermis</taxon>
    </lineage>
</organism>
<reference evidence="2" key="1">
    <citation type="submission" date="2022-11" db="UniProtKB">
        <authorList>
            <consortium name="WormBaseParasite"/>
        </authorList>
    </citation>
    <scope>IDENTIFICATION</scope>
</reference>
<sequence>MKRVKVESKLSDLAFAKYCPCPEGYKKCTAVEAFEDFQKRDYYESANEYVPSIDDQFAYCEMNGMNLNCGDIFGIH</sequence>
<protein>
    <submittedName>
        <fullName evidence="2">Uncharacterized protein</fullName>
    </submittedName>
</protein>